<evidence type="ECO:0000256" key="1">
    <source>
        <dbReference type="ARBA" id="ARBA00001933"/>
    </source>
</evidence>
<evidence type="ECO:0000256" key="4">
    <source>
        <dbReference type="ARBA" id="ARBA00022576"/>
    </source>
</evidence>
<dbReference type="Gene3D" id="3.90.1150.10">
    <property type="entry name" value="Aspartate Aminotransferase, domain 1"/>
    <property type="match status" value="1"/>
</dbReference>
<keyword evidence="4 10" id="KW-0032">Aminotransferase</keyword>
<comment type="similarity">
    <text evidence="2">Belongs to the class-V pyridoxal-phosphate-dependent aminotransferase family.</text>
</comment>
<keyword evidence="11" id="KW-1185">Reference proteome</keyword>
<evidence type="ECO:0000256" key="7">
    <source>
        <dbReference type="PIRSR" id="PIRSR000524-1"/>
    </source>
</evidence>
<feature type="domain" description="Aminotransferase class V" evidence="9">
    <location>
        <begin position="61"/>
        <end position="323"/>
    </location>
</feature>
<evidence type="ECO:0000259" key="9">
    <source>
        <dbReference type="Pfam" id="PF00266"/>
    </source>
</evidence>
<evidence type="ECO:0000256" key="8">
    <source>
        <dbReference type="PIRSR" id="PIRSR000524-50"/>
    </source>
</evidence>
<keyword evidence="10" id="KW-0670">Pyruvate</keyword>
<dbReference type="PIRSF" id="PIRSF000524">
    <property type="entry name" value="SPT"/>
    <property type="match status" value="1"/>
</dbReference>
<dbReference type="PANTHER" id="PTHR21152:SF24">
    <property type="entry name" value="ALANINE--GLYOXYLATE AMINOTRANSFERASE 1"/>
    <property type="match status" value="1"/>
</dbReference>
<evidence type="ECO:0000313" key="11">
    <source>
        <dbReference type="Proteomes" id="UP000243579"/>
    </source>
</evidence>
<comment type="caution">
    <text evidence="10">The sequence shown here is derived from an EMBL/GenBank/DDBJ whole genome shotgun (WGS) entry which is preliminary data.</text>
</comment>
<evidence type="ECO:0000256" key="2">
    <source>
        <dbReference type="ARBA" id="ARBA00009236"/>
    </source>
</evidence>
<gene>
    <name evidence="10" type="ORF">ACHHYP_09846</name>
</gene>
<sequence length="369" mass="39424">MTQRILRLVPGPTSMSPAVRQAYAEEVGSPDVEVDEFFADYFALEATFQRLLGFSGSIVLGSGEGMVCLWGALNSILSPGDTVLCVVNGIFGEGFAAMAKDMQANVVSVHSDWTTGIDPETVITAIKEHNPRLVTLVHCETPSGILNPLDGIGRAVREHTTDGLFLVDFVSSAFGVALNVDAELIDIGLFAPQKVLSGPAALACTTVTERAWERVRHKKYQGYDALLPFDGLKPTAPLLLPYTHNWPAVRATLAACRELEAEGATNVVARHARVAQLCRDEATRAGLQLYSENTAHASPTVTALKVPAHVSWGVFAKELKAAGLICGGSYGALYERVFRIGHMGTQADEAAVKDAITIIARVLAAHESS</sequence>
<dbReference type="InterPro" id="IPR015421">
    <property type="entry name" value="PyrdxlP-dep_Trfase_major"/>
</dbReference>
<dbReference type="Proteomes" id="UP000243579">
    <property type="component" value="Unassembled WGS sequence"/>
</dbReference>
<dbReference type="GO" id="GO:0008453">
    <property type="term" value="F:alanine-glyoxylate transaminase activity"/>
    <property type="evidence" value="ECO:0007669"/>
    <property type="project" value="UniProtKB-EC"/>
</dbReference>
<feature type="binding site" evidence="7">
    <location>
        <position position="339"/>
    </location>
    <ligand>
        <name>substrate</name>
    </ligand>
</feature>
<dbReference type="STRING" id="1202772.A0A1V9ZIS6"/>
<dbReference type="GO" id="GO:0005777">
    <property type="term" value="C:peroxisome"/>
    <property type="evidence" value="ECO:0007669"/>
    <property type="project" value="TreeGrafter"/>
</dbReference>
<dbReference type="Gene3D" id="3.40.640.10">
    <property type="entry name" value="Type I PLP-dependent aspartate aminotransferase-like (Major domain)"/>
    <property type="match status" value="1"/>
</dbReference>
<keyword evidence="5 10" id="KW-0808">Transferase</keyword>
<comment type="cofactor">
    <cofactor evidence="1 8">
        <name>pyridoxal 5'-phosphate</name>
        <dbReference type="ChEBI" id="CHEBI:597326"/>
    </cofactor>
</comment>
<proteinExistence type="inferred from homology"/>
<dbReference type="InterPro" id="IPR024169">
    <property type="entry name" value="SP_NH2Trfase/AEP_transaminase"/>
</dbReference>
<reference evidence="10 11" key="1">
    <citation type="journal article" date="2014" name="Genome Biol. Evol.">
        <title>The secreted proteins of Achlya hypogyna and Thraustotheca clavata identify the ancestral oomycete secretome and reveal gene acquisitions by horizontal gene transfer.</title>
        <authorList>
            <person name="Misner I."/>
            <person name="Blouin N."/>
            <person name="Leonard G."/>
            <person name="Richards T.A."/>
            <person name="Lane C.E."/>
        </authorList>
    </citation>
    <scope>NUCLEOTIDE SEQUENCE [LARGE SCALE GENOMIC DNA]</scope>
    <source>
        <strain evidence="10 11">ATCC 48635</strain>
    </source>
</reference>
<dbReference type="SUPFAM" id="SSF53383">
    <property type="entry name" value="PLP-dependent transferases"/>
    <property type="match status" value="1"/>
</dbReference>
<dbReference type="Pfam" id="PF00266">
    <property type="entry name" value="Aminotran_5"/>
    <property type="match status" value="1"/>
</dbReference>
<dbReference type="OrthoDB" id="24581at2759"/>
<dbReference type="InterPro" id="IPR015424">
    <property type="entry name" value="PyrdxlP-dep_Trfase"/>
</dbReference>
<feature type="modified residue" description="N6-(pyridoxal phosphate)lysine" evidence="8">
    <location>
        <position position="194"/>
    </location>
</feature>
<dbReference type="GO" id="GO:0019265">
    <property type="term" value="P:glycine biosynthetic process, by transamination of glyoxylate"/>
    <property type="evidence" value="ECO:0007669"/>
    <property type="project" value="TreeGrafter"/>
</dbReference>
<dbReference type="EC" id="2.6.1.44" evidence="3"/>
<keyword evidence="6 8" id="KW-0663">Pyridoxal phosphate</keyword>
<evidence type="ECO:0000256" key="6">
    <source>
        <dbReference type="ARBA" id="ARBA00022898"/>
    </source>
</evidence>
<dbReference type="PANTHER" id="PTHR21152">
    <property type="entry name" value="AMINOTRANSFERASE CLASS V"/>
    <property type="match status" value="1"/>
</dbReference>
<evidence type="ECO:0000256" key="3">
    <source>
        <dbReference type="ARBA" id="ARBA00013049"/>
    </source>
</evidence>
<dbReference type="EMBL" id="JNBR01000095">
    <property type="protein sequence ID" value="OQR97876.1"/>
    <property type="molecule type" value="Genomic_DNA"/>
</dbReference>
<dbReference type="InterPro" id="IPR015422">
    <property type="entry name" value="PyrdxlP-dep_Trfase_small"/>
</dbReference>
<evidence type="ECO:0000256" key="5">
    <source>
        <dbReference type="ARBA" id="ARBA00022679"/>
    </source>
</evidence>
<dbReference type="GO" id="GO:0004760">
    <property type="term" value="F:L-serine-pyruvate transaminase activity"/>
    <property type="evidence" value="ECO:0007669"/>
    <property type="project" value="TreeGrafter"/>
</dbReference>
<dbReference type="AlphaFoldDB" id="A0A1V9ZIS6"/>
<organism evidence="10 11">
    <name type="scientific">Achlya hypogyna</name>
    <name type="common">Oomycete</name>
    <name type="synonym">Protoachlya hypogyna</name>
    <dbReference type="NCBI Taxonomy" id="1202772"/>
    <lineage>
        <taxon>Eukaryota</taxon>
        <taxon>Sar</taxon>
        <taxon>Stramenopiles</taxon>
        <taxon>Oomycota</taxon>
        <taxon>Saprolegniomycetes</taxon>
        <taxon>Saprolegniales</taxon>
        <taxon>Achlyaceae</taxon>
        <taxon>Achlya</taxon>
    </lineage>
</organism>
<accession>A0A1V9ZIS6</accession>
<evidence type="ECO:0000313" key="10">
    <source>
        <dbReference type="EMBL" id="OQR97876.1"/>
    </source>
</evidence>
<name>A0A1V9ZIS6_ACHHY</name>
<dbReference type="InterPro" id="IPR000192">
    <property type="entry name" value="Aminotrans_V_dom"/>
</dbReference>
<protein>
    <recommendedName>
        <fullName evidence="3">alanine--glyoxylate transaminase</fullName>
        <ecNumber evidence="3">2.6.1.44</ecNumber>
    </recommendedName>
</protein>